<reference evidence="2 3" key="1">
    <citation type="submission" date="2020-02" db="EMBL/GenBank/DDBJ databases">
        <authorList>
            <person name="Ma Q."/>
            <person name="Huang Y."/>
            <person name="Song X."/>
            <person name="Pei D."/>
        </authorList>
    </citation>
    <scope>NUCLEOTIDE SEQUENCE [LARGE SCALE GENOMIC DNA]</scope>
    <source>
        <strain evidence="2">Sxm20200214</strain>
        <tissue evidence="2">Leaf</tissue>
    </source>
</reference>
<dbReference type="AlphaFoldDB" id="A0A8X7WRN5"/>
<feature type="transmembrane region" description="Helical" evidence="1">
    <location>
        <begin position="23"/>
        <end position="43"/>
    </location>
</feature>
<dbReference type="Proteomes" id="UP000886595">
    <property type="component" value="Unassembled WGS sequence"/>
</dbReference>
<name>A0A8X7WRN5_BRACI</name>
<accession>A0A8X7WRN5</accession>
<gene>
    <name evidence="2" type="ORF">Bca52824_005517</name>
</gene>
<evidence type="ECO:0000256" key="1">
    <source>
        <dbReference type="SAM" id="Phobius"/>
    </source>
</evidence>
<keyword evidence="1" id="KW-0472">Membrane</keyword>
<keyword evidence="3" id="KW-1185">Reference proteome</keyword>
<dbReference type="OrthoDB" id="423598at2759"/>
<evidence type="ECO:0000313" key="2">
    <source>
        <dbReference type="EMBL" id="KAG2334337.1"/>
    </source>
</evidence>
<sequence length="80" mass="9249">MAHGGYLARRRKLVDGSYLGQTLPFSISMLIGIEVLVIGYIEFQHNLELDSEKRLYPSMEFRSISNVTDRCSKIKKKERN</sequence>
<protein>
    <submittedName>
        <fullName evidence="2">Uncharacterized protein</fullName>
    </submittedName>
</protein>
<evidence type="ECO:0000313" key="3">
    <source>
        <dbReference type="Proteomes" id="UP000886595"/>
    </source>
</evidence>
<comment type="caution">
    <text evidence="2">The sequence shown here is derived from an EMBL/GenBank/DDBJ whole genome shotgun (WGS) entry which is preliminary data.</text>
</comment>
<keyword evidence="1" id="KW-1133">Transmembrane helix</keyword>
<organism evidence="2 3">
    <name type="scientific">Brassica carinata</name>
    <name type="common">Ethiopian mustard</name>
    <name type="synonym">Abyssinian cabbage</name>
    <dbReference type="NCBI Taxonomy" id="52824"/>
    <lineage>
        <taxon>Eukaryota</taxon>
        <taxon>Viridiplantae</taxon>
        <taxon>Streptophyta</taxon>
        <taxon>Embryophyta</taxon>
        <taxon>Tracheophyta</taxon>
        <taxon>Spermatophyta</taxon>
        <taxon>Magnoliopsida</taxon>
        <taxon>eudicotyledons</taxon>
        <taxon>Gunneridae</taxon>
        <taxon>Pentapetalae</taxon>
        <taxon>rosids</taxon>
        <taxon>malvids</taxon>
        <taxon>Brassicales</taxon>
        <taxon>Brassicaceae</taxon>
        <taxon>Brassiceae</taxon>
        <taxon>Brassica</taxon>
    </lineage>
</organism>
<dbReference type="EMBL" id="JAAMPC010000001">
    <property type="protein sequence ID" value="KAG2334337.1"/>
    <property type="molecule type" value="Genomic_DNA"/>
</dbReference>
<proteinExistence type="predicted"/>
<keyword evidence="1" id="KW-0812">Transmembrane</keyword>